<comment type="caution">
    <text evidence="1">The sequence shown here is derived from an EMBL/GenBank/DDBJ whole genome shotgun (WGS) entry which is preliminary data.</text>
</comment>
<sequence length="420" mass="48268">MDKKKGSWERSGCEKGGSRSFANSAHMTKELFSVEEKNGSPRNFALSPLSIDLVLHMLAAGLQGNTLEQMLKFLRSESRDEILSKSQNMMDVLDTLSSNEGENDNVLCMVNGIWVDEHCPLIESSQPDESEPSYMEEPNEPSYMDQVLIKIFKCDIKSNVQFLENAIGVVDEINSWAYYASKGLIENLVPYGVLNKESGLFLANALYFKGMWDSEHIFDEELTEERYFYTLDGEKVSTSFMTSVQKYHYRSFDTFKVLKIPYRKRVHSKFSMYFFLPDSQYGLPNLLEKLSGDPQEEYFDLEEEKFEELWIPKFDFSYNFDVAATLKKNGFPSMEDSKDFSKMVKIRRGVPNFATNMFQKVVIKVDEKGTEAATVTYSDFPRASRSNLMNFVADHPFMFMIKEENSGLIFFMGSVLNPSL</sequence>
<proteinExistence type="predicted"/>
<dbReference type="Proteomes" id="UP000828048">
    <property type="component" value="Chromosome 5"/>
</dbReference>
<keyword evidence="2" id="KW-1185">Reference proteome</keyword>
<dbReference type="EMBL" id="CM037155">
    <property type="protein sequence ID" value="KAH7847821.1"/>
    <property type="molecule type" value="Genomic_DNA"/>
</dbReference>
<name>A0ACB7Y3B7_9ERIC</name>
<reference evidence="1 2" key="1">
    <citation type="journal article" date="2021" name="Hortic Res">
        <title>High-quality reference genome and annotation aids understanding of berry development for evergreen blueberry (Vaccinium darrowii).</title>
        <authorList>
            <person name="Yu J."/>
            <person name="Hulse-Kemp A.M."/>
            <person name="Babiker E."/>
            <person name="Staton M."/>
        </authorList>
    </citation>
    <scope>NUCLEOTIDE SEQUENCE [LARGE SCALE GENOMIC DNA]</scope>
    <source>
        <strain evidence="2">cv. NJ 8807/NJ 8810</strain>
        <tissue evidence="1">Young leaf</tissue>
    </source>
</reference>
<evidence type="ECO:0000313" key="2">
    <source>
        <dbReference type="Proteomes" id="UP000828048"/>
    </source>
</evidence>
<organism evidence="1 2">
    <name type="scientific">Vaccinium darrowii</name>
    <dbReference type="NCBI Taxonomy" id="229202"/>
    <lineage>
        <taxon>Eukaryota</taxon>
        <taxon>Viridiplantae</taxon>
        <taxon>Streptophyta</taxon>
        <taxon>Embryophyta</taxon>
        <taxon>Tracheophyta</taxon>
        <taxon>Spermatophyta</taxon>
        <taxon>Magnoliopsida</taxon>
        <taxon>eudicotyledons</taxon>
        <taxon>Gunneridae</taxon>
        <taxon>Pentapetalae</taxon>
        <taxon>asterids</taxon>
        <taxon>Ericales</taxon>
        <taxon>Ericaceae</taxon>
        <taxon>Vaccinioideae</taxon>
        <taxon>Vaccinieae</taxon>
        <taxon>Vaccinium</taxon>
    </lineage>
</organism>
<accession>A0ACB7Y3B7</accession>
<evidence type="ECO:0000313" key="1">
    <source>
        <dbReference type="EMBL" id="KAH7847821.1"/>
    </source>
</evidence>
<protein>
    <submittedName>
        <fullName evidence="1">Uncharacterized protein</fullName>
    </submittedName>
</protein>
<gene>
    <name evidence="1" type="ORF">Vadar_030587</name>
</gene>